<protein>
    <submittedName>
        <fullName evidence="2">Uncharacterized protein</fullName>
    </submittedName>
</protein>
<evidence type="ECO:0000256" key="1">
    <source>
        <dbReference type="SAM" id="MobiDB-lite"/>
    </source>
</evidence>
<dbReference type="AlphaFoldDB" id="A0A2I0L6W3"/>
<evidence type="ECO:0000313" key="2">
    <source>
        <dbReference type="EMBL" id="PKI75846.1"/>
    </source>
</evidence>
<comment type="caution">
    <text evidence="2">The sequence shown here is derived from an EMBL/GenBank/DDBJ whole genome shotgun (WGS) entry which is preliminary data.</text>
</comment>
<keyword evidence="3" id="KW-1185">Reference proteome</keyword>
<dbReference type="EMBL" id="PGOL01000148">
    <property type="protein sequence ID" value="PKI75846.1"/>
    <property type="molecule type" value="Genomic_DNA"/>
</dbReference>
<organism evidence="2 3">
    <name type="scientific">Punica granatum</name>
    <name type="common">Pomegranate</name>
    <dbReference type="NCBI Taxonomy" id="22663"/>
    <lineage>
        <taxon>Eukaryota</taxon>
        <taxon>Viridiplantae</taxon>
        <taxon>Streptophyta</taxon>
        <taxon>Embryophyta</taxon>
        <taxon>Tracheophyta</taxon>
        <taxon>Spermatophyta</taxon>
        <taxon>Magnoliopsida</taxon>
        <taxon>eudicotyledons</taxon>
        <taxon>Gunneridae</taxon>
        <taxon>Pentapetalae</taxon>
        <taxon>rosids</taxon>
        <taxon>malvids</taxon>
        <taxon>Myrtales</taxon>
        <taxon>Lythraceae</taxon>
        <taxon>Punica</taxon>
    </lineage>
</organism>
<dbReference type="Proteomes" id="UP000233551">
    <property type="component" value="Unassembled WGS sequence"/>
</dbReference>
<name>A0A2I0L6W3_PUNGR</name>
<feature type="compositionally biased region" description="Low complexity" evidence="1">
    <location>
        <begin position="47"/>
        <end position="57"/>
    </location>
</feature>
<feature type="region of interest" description="Disordered" evidence="1">
    <location>
        <begin position="38"/>
        <end position="60"/>
    </location>
</feature>
<accession>A0A2I0L6W3</accession>
<proteinExistence type="predicted"/>
<sequence>MTNVRCRYKICCQKRTTSLWSPAMSKNGFRASAQYPSPALVTRHQRPSSSTPVPVTSARHQHPSPIALALVTEHSSARHRARQRSSPALVTCHQHPSPYVRAPVTSARHRACQHLSSCPTLVTAPDRARARPPLHPNTFSRVPPSHPTLEHFLDSFLVFRG</sequence>
<evidence type="ECO:0000313" key="3">
    <source>
        <dbReference type="Proteomes" id="UP000233551"/>
    </source>
</evidence>
<gene>
    <name evidence="2" type="ORF">CRG98_003761</name>
</gene>
<reference evidence="2 3" key="1">
    <citation type="submission" date="2017-11" db="EMBL/GenBank/DDBJ databases">
        <title>De-novo sequencing of pomegranate (Punica granatum L.) genome.</title>
        <authorList>
            <person name="Akparov Z."/>
            <person name="Amiraslanov A."/>
            <person name="Hajiyeva S."/>
            <person name="Abbasov M."/>
            <person name="Kaur K."/>
            <person name="Hamwieh A."/>
            <person name="Solovyev V."/>
            <person name="Salamov A."/>
            <person name="Braich B."/>
            <person name="Kosarev P."/>
            <person name="Mahmoud A."/>
            <person name="Hajiyev E."/>
            <person name="Babayeva S."/>
            <person name="Izzatullayeva V."/>
            <person name="Mammadov A."/>
            <person name="Mammadov A."/>
            <person name="Sharifova S."/>
            <person name="Ojaghi J."/>
            <person name="Eynullazada K."/>
            <person name="Bayramov B."/>
            <person name="Abdulazimova A."/>
            <person name="Shahmuradov I."/>
        </authorList>
    </citation>
    <scope>NUCLEOTIDE SEQUENCE [LARGE SCALE GENOMIC DNA]</scope>
    <source>
        <strain evidence="3">cv. AG2017</strain>
        <tissue evidence="2">Leaf</tissue>
    </source>
</reference>